<keyword evidence="2" id="KW-1185">Reference proteome</keyword>
<accession>A0A501X0T3</accession>
<evidence type="ECO:0000313" key="1">
    <source>
        <dbReference type="EMBL" id="TPE52606.1"/>
    </source>
</evidence>
<reference evidence="1 2" key="1">
    <citation type="submission" date="2019-06" db="EMBL/GenBank/DDBJ databases">
        <title>A novel bacterium of genus Amaricoccus, isolated from marine sediment.</title>
        <authorList>
            <person name="Huang H."/>
            <person name="Mo K."/>
            <person name="Hu Y."/>
        </authorList>
    </citation>
    <scope>NUCLEOTIDE SEQUENCE [LARGE SCALE GENOMIC DNA]</scope>
    <source>
        <strain evidence="1 2">HB172011</strain>
    </source>
</reference>
<dbReference type="Proteomes" id="UP000319255">
    <property type="component" value="Unassembled WGS sequence"/>
</dbReference>
<proteinExistence type="predicted"/>
<evidence type="ECO:0000313" key="2">
    <source>
        <dbReference type="Proteomes" id="UP000319255"/>
    </source>
</evidence>
<dbReference type="EMBL" id="VFRP01000003">
    <property type="protein sequence ID" value="TPE52606.1"/>
    <property type="molecule type" value="Genomic_DNA"/>
</dbReference>
<sequence>MSDTPRPDFEAQHRPDRAFPIYDCRVLRLAEDAPDFAVLSARELAALAASYALDALIYAHAAARAATPIARDIAEAGALTARLHGHCARARLGRRARSA</sequence>
<comment type="caution">
    <text evidence="1">The sequence shown here is derived from an EMBL/GenBank/DDBJ whole genome shotgun (WGS) entry which is preliminary data.</text>
</comment>
<name>A0A501X0T3_9RHOB</name>
<protein>
    <submittedName>
        <fullName evidence="1">Uncharacterized protein</fullName>
    </submittedName>
</protein>
<dbReference type="RefSeq" id="WP_140453089.1">
    <property type="nucleotide sequence ID" value="NZ_VFRP01000003.1"/>
</dbReference>
<dbReference type="AlphaFoldDB" id="A0A501X0T3"/>
<gene>
    <name evidence="1" type="ORF">FJM51_05355</name>
</gene>
<organism evidence="1 2">
    <name type="scientific">Amaricoccus solimangrovi</name>
    <dbReference type="NCBI Taxonomy" id="2589815"/>
    <lineage>
        <taxon>Bacteria</taxon>
        <taxon>Pseudomonadati</taxon>
        <taxon>Pseudomonadota</taxon>
        <taxon>Alphaproteobacteria</taxon>
        <taxon>Rhodobacterales</taxon>
        <taxon>Paracoccaceae</taxon>
        <taxon>Amaricoccus</taxon>
    </lineage>
</organism>